<keyword evidence="17" id="KW-1185">Reference proteome</keyword>
<evidence type="ECO:0000256" key="9">
    <source>
        <dbReference type="ARBA" id="ARBA00023136"/>
    </source>
</evidence>
<evidence type="ECO:0000259" key="14">
    <source>
        <dbReference type="Pfam" id="PF00593"/>
    </source>
</evidence>
<evidence type="ECO:0008006" key="18">
    <source>
        <dbReference type="Google" id="ProtNLM"/>
    </source>
</evidence>
<dbReference type="AlphaFoldDB" id="K0X0W2"/>
<protein>
    <recommendedName>
        <fullName evidence="18">TonB-dependent receptor</fullName>
    </recommendedName>
</protein>
<dbReference type="GO" id="GO:0009279">
    <property type="term" value="C:cell outer membrane"/>
    <property type="evidence" value="ECO:0007669"/>
    <property type="project" value="UniProtKB-SubCell"/>
</dbReference>
<dbReference type="STRING" id="742726.HMPREF9448_00837"/>
<comment type="subcellular location">
    <subcellularLocation>
        <location evidence="1 11">Cell outer membrane</location>
        <topology evidence="1 11">Multi-pass membrane protein</topology>
    </subcellularLocation>
</comment>
<evidence type="ECO:0000256" key="8">
    <source>
        <dbReference type="ARBA" id="ARBA00023077"/>
    </source>
</evidence>
<evidence type="ECO:0000256" key="2">
    <source>
        <dbReference type="ARBA" id="ARBA00022448"/>
    </source>
</evidence>
<dbReference type="InterPro" id="IPR036942">
    <property type="entry name" value="Beta-barrel_TonB_sf"/>
</dbReference>
<dbReference type="Pfam" id="PF00593">
    <property type="entry name" value="TonB_dep_Rec_b-barrel"/>
    <property type="match status" value="1"/>
</dbReference>
<proteinExistence type="inferred from homology"/>
<evidence type="ECO:0000256" key="12">
    <source>
        <dbReference type="RuleBase" id="RU003357"/>
    </source>
</evidence>
<keyword evidence="5 11" id="KW-0812">Transmembrane</keyword>
<comment type="caution">
    <text evidence="16">The sequence shown here is derived from an EMBL/GenBank/DDBJ whole genome shotgun (WGS) entry which is preliminary data.</text>
</comment>
<keyword evidence="7" id="KW-0406">Ion transport</keyword>
<feature type="chain" id="PRO_5003840551" description="TonB-dependent receptor" evidence="13">
    <location>
        <begin position="18"/>
        <end position="801"/>
    </location>
</feature>
<keyword evidence="8 12" id="KW-0798">TonB box</keyword>
<keyword evidence="9 11" id="KW-0472">Membrane</keyword>
<gene>
    <name evidence="16" type="ORF">HMPREF9448_00837</name>
</gene>
<dbReference type="Pfam" id="PF07715">
    <property type="entry name" value="Plug"/>
    <property type="match status" value="1"/>
</dbReference>
<evidence type="ECO:0000256" key="5">
    <source>
        <dbReference type="ARBA" id="ARBA00022692"/>
    </source>
</evidence>
<evidence type="ECO:0000256" key="10">
    <source>
        <dbReference type="ARBA" id="ARBA00023237"/>
    </source>
</evidence>
<evidence type="ECO:0000313" key="17">
    <source>
        <dbReference type="Proteomes" id="UP000006044"/>
    </source>
</evidence>
<dbReference type="InterPro" id="IPR000531">
    <property type="entry name" value="Beta-barrel_TonB"/>
</dbReference>
<organism evidence="16 17">
    <name type="scientific">Barnesiella intestinihominis YIT 11860</name>
    <dbReference type="NCBI Taxonomy" id="742726"/>
    <lineage>
        <taxon>Bacteria</taxon>
        <taxon>Pseudomonadati</taxon>
        <taxon>Bacteroidota</taxon>
        <taxon>Bacteroidia</taxon>
        <taxon>Bacteroidales</taxon>
        <taxon>Barnesiellaceae</taxon>
        <taxon>Barnesiella</taxon>
    </lineage>
</organism>
<keyword evidence="3 11" id="KW-1134">Transmembrane beta strand</keyword>
<keyword evidence="4" id="KW-0410">Iron transport</keyword>
<comment type="similarity">
    <text evidence="11 12">Belongs to the TonB-dependent receptor family.</text>
</comment>
<dbReference type="PANTHER" id="PTHR32552">
    <property type="entry name" value="FERRICHROME IRON RECEPTOR-RELATED"/>
    <property type="match status" value="1"/>
</dbReference>
<dbReference type="SUPFAM" id="SSF56935">
    <property type="entry name" value="Porins"/>
    <property type="match status" value="1"/>
</dbReference>
<dbReference type="GO" id="GO:0006826">
    <property type="term" value="P:iron ion transport"/>
    <property type="evidence" value="ECO:0007669"/>
    <property type="project" value="UniProtKB-KW"/>
</dbReference>
<dbReference type="RefSeq" id="WP_008861331.1">
    <property type="nucleotide sequence ID" value="NZ_JH815203.1"/>
</dbReference>
<dbReference type="PANTHER" id="PTHR32552:SF81">
    <property type="entry name" value="TONB-DEPENDENT OUTER MEMBRANE RECEPTOR"/>
    <property type="match status" value="1"/>
</dbReference>
<dbReference type="OrthoDB" id="9775095at2"/>
<accession>K0X0W2</accession>
<dbReference type="Gene3D" id="2.40.170.20">
    <property type="entry name" value="TonB-dependent receptor, beta-barrel domain"/>
    <property type="match status" value="2"/>
</dbReference>
<dbReference type="Proteomes" id="UP000006044">
    <property type="component" value="Unassembled WGS sequence"/>
</dbReference>
<evidence type="ECO:0000313" key="16">
    <source>
        <dbReference type="EMBL" id="EJZ65107.1"/>
    </source>
</evidence>
<keyword evidence="6" id="KW-0408">Iron</keyword>
<keyword evidence="2 11" id="KW-0813">Transport</keyword>
<dbReference type="HOGENOM" id="CLU_008287_15_2_10"/>
<dbReference type="InterPro" id="IPR012910">
    <property type="entry name" value="Plug_dom"/>
</dbReference>
<feature type="domain" description="TonB-dependent receptor plug" evidence="15">
    <location>
        <begin position="52"/>
        <end position="154"/>
    </location>
</feature>
<feature type="signal peptide" evidence="13">
    <location>
        <begin position="1"/>
        <end position="17"/>
    </location>
</feature>
<evidence type="ECO:0000256" key="13">
    <source>
        <dbReference type="SAM" id="SignalP"/>
    </source>
</evidence>
<evidence type="ECO:0000256" key="11">
    <source>
        <dbReference type="PROSITE-ProRule" id="PRU01360"/>
    </source>
</evidence>
<evidence type="ECO:0000256" key="7">
    <source>
        <dbReference type="ARBA" id="ARBA00023065"/>
    </source>
</evidence>
<name>K0X0W2_9BACT</name>
<dbReference type="EMBL" id="ADLE01000007">
    <property type="protein sequence ID" value="EJZ65107.1"/>
    <property type="molecule type" value="Genomic_DNA"/>
</dbReference>
<dbReference type="GeneID" id="77848150"/>
<sequence>MKNFLLAFILGTLPFLATGKPIPAITDSLGNRIYNLNAITIISNPKWDSKLFEFPGSISYLNTGNLDEMNIRSVKDISTIVPNLFIPDYGSKLISSAYIRGIGSRINSPAVGLYVNNVPYLDKSTFDFDFIDIASIEVLKGPQGTLYGRNTMAGLVNIKTLSPLEKQGSKIKLSFGNYNLWGVAATTSQKLTDDFAFSINARYRQDDGYFKNEYTRQNSGSTRSGGGRVQLDWRVNRHWKLSFSGDYEGSDQQGYPYAGYDKTLKKTGSISYNDEASYRRDIFTSGLSVQYLHDRFIFTSTTGYQFLDDDMHLDQDFTLRSIFTLQQKQKMHAVSQEFAVKSHKGKRWEWVGGLFGFYQQTHTNGPVDFRQDGIDLLITKQTNDQLAALKQNPALAGMPDITIDIDNRNLYIDGIYKTPTYGAAAFGQATLNRIFIDGLSATVGLRIDYEHTRIYHHTHATEDLTGRANVTINMGNRPPMSIQQPFILPLGIDGKESMNTIELSPKFEVKYAIGNKSFVYASATRGYRSGGYNFQMFSNLIQSQIRSSMMSELMKNMGSGGNGGRPTPGRSAAGMPAFENTTDVNQAISYKPEHSWNYEIGGRSQLIDHRLFADLSLFYIDCHDQQIAAVSGYGRITKNSGRTASYGLEASLRATPTNRLLLSATYGYTHATFQEYNDGKNDYKNNFVPFAPAHTLALSGAYTLPLDKETDLTFDLQYLGRGKIYWTEANDAAQNFYGLVNASIILSGKYADLKLWGKNLLNQHYQAFYFETMNAENLSTPNSFVQCGRPITFGADITIKF</sequence>
<evidence type="ECO:0000256" key="4">
    <source>
        <dbReference type="ARBA" id="ARBA00022496"/>
    </source>
</evidence>
<dbReference type="eggNOG" id="COG4771">
    <property type="taxonomic scope" value="Bacteria"/>
</dbReference>
<evidence type="ECO:0000256" key="3">
    <source>
        <dbReference type="ARBA" id="ARBA00022452"/>
    </source>
</evidence>
<keyword evidence="13" id="KW-0732">Signal</keyword>
<dbReference type="PATRIC" id="fig|742726.3.peg.898"/>
<evidence type="ECO:0000256" key="1">
    <source>
        <dbReference type="ARBA" id="ARBA00004571"/>
    </source>
</evidence>
<evidence type="ECO:0000259" key="15">
    <source>
        <dbReference type="Pfam" id="PF07715"/>
    </source>
</evidence>
<feature type="domain" description="TonB-dependent receptor-like beta-barrel" evidence="14">
    <location>
        <begin position="247"/>
        <end position="760"/>
    </location>
</feature>
<evidence type="ECO:0000256" key="6">
    <source>
        <dbReference type="ARBA" id="ARBA00023004"/>
    </source>
</evidence>
<dbReference type="InterPro" id="IPR039426">
    <property type="entry name" value="TonB-dep_rcpt-like"/>
</dbReference>
<keyword evidence="10 11" id="KW-0998">Cell outer membrane</keyword>
<dbReference type="PROSITE" id="PS52016">
    <property type="entry name" value="TONB_DEPENDENT_REC_3"/>
    <property type="match status" value="1"/>
</dbReference>
<reference evidence="16 17" key="1">
    <citation type="submission" date="2012-08" db="EMBL/GenBank/DDBJ databases">
        <title>The Genome Sequence of Barnesiella intestinihominis YIT 11860.</title>
        <authorList>
            <consortium name="The Broad Institute Genome Sequencing Platform"/>
            <person name="Earl A."/>
            <person name="Ward D."/>
            <person name="Feldgarden M."/>
            <person name="Gevers D."/>
            <person name="Morotomi M."/>
            <person name="Walker B."/>
            <person name="Young S.K."/>
            <person name="Zeng Q."/>
            <person name="Gargeya S."/>
            <person name="Fitzgerald M."/>
            <person name="Haas B."/>
            <person name="Abouelleil A."/>
            <person name="Alvarado L."/>
            <person name="Arachchi H.M."/>
            <person name="Berlin A.M."/>
            <person name="Chapman S.B."/>
            <person name="Goldberg J."/>
            <person name="Griggs A."/>
            <person name="Gujja S."/>
            <person name="Hansen M."/>
            <person name="Howarth C."/>
            <person name="Imamovic A."/>
            <person name="Larimer J."/>
            <person name="McCowen C."/>
            <person name="Montmayeur A."/>
            <person name="Murphy C."/>
            <person name="Neiman D."/>
            <person name="Pearson M."/>
            <person name="Priest M."/>
            <person name="Roberts A."/>
            <person name="Saif S."/>
            <person name="Shea T."/>
            <person name="Sisk P."/>
            <person name="Sykes S."/>
            <person name="Wortman J."/>
            <person name="Nusbaum C."/>
            <person name="Birren B."/>
        </authorList>
    </citation>
    <scope>NUCLEOTIDE SEQUENCE [LARGE SCALE GENOMIC DNA]</scope>
    <source>
        <strain evidence="16 17">YIT 11860</strain>
    </source>
</reference>